<accession>A0A8R1EQV5</accession>
<protein>
    <submittedName>
        <fullName evidence="2">Uncharacterized protein</fullName>
    </submittedName>
</protein>
<evidence type="ECO:0000313" key="3">
    <source>
        <dbReference type="Proteomes" id="UP000005237"/>
    </source>
</evidence>
<dbReference type="AlphaFoldDB" id="A0A8R1EQV5"/>
<feature type="region of interest" description="Disordered" evidence="1">
    <location>
        <begin position="1"/>
        <end position="33"/>
    </location>
</feature>
<dbReference type="Proteomes" id="UP000005237">
    <property type="component" value="Unassembled WGS sequence"/>
</dbReference>
<evidence type="ECO:0000313" key="2">
    <source>
        <dbReference type="EnsemblMetazoa" id="CJA41593.1"/>
    </source>
</evidence>
<dbReference type="EnsemblMetazoa" id="CJA41593.1">
    <property type="protein sequence ID" value="CJA41593.1"/>
    <property type="gene ID" value="WBGene00217441"/>
</dbReference>
<evidence type="ECO:0000256" key="1">
    <source>
        <dbReference type="SAM" id="MobiDB-lite"/>
    </source>
</evidence>
<name>A0A8R1EQV5_CAEJA</name>
<reference evidence="3" key="1">
    <citation type="submission" date="2010-08" db="EMBL/GenBank/DDBJ databases">
        <authorList>
            <consortium name="Caenorhabditis japonica Sequencing Consortium"/>
            <person name="Wilson R.K."/>
        </authorList>
    </citation>
    <scope>NUCLEOTIDE SEQUENCE [LARGE SCALE GENOMIC DNA]</scope>
    <source>
        <strain evidence="3">DF5081</strain>
    </source>
</reference>
<proteinExistence type="predicted"/>
<reference evidence="2" key="2">
    <citation type="submission" date="2022-06" db="UniProtKB">
        <authorList>
            <consortium name="EnsemblMetazoa"/>
        </authorList>
    </citation>
    <scope>IDENTIFICATION</scope>
    <source>
        <strain evidence="2">DF5081</strain>
    </source>
</reference>
<sequence length="79" mass="8900">MIKIERSSSSDEDDLSVKPVAKRAKSMAPFSSVSRNEKVAIIEEKLNKQEYKEVCQSLKNNFANLRQPMKSANSPLTDL</sequence>
<keyword evidence="3" id="KW-1185">Reference proteome</keyword>
<organism evidence="2 3">
    <name type="scientific">Caenorhabditis japonica</name>
    <dbReference type="NCBI Taxonomy" id="281687"/>
    <lineage>
        <taxon>Eukaryota</taxon>
        <taxon>Metazoa</taxon>
        <taxon>Ecdysozoa</taxon>
        <taxon>Nematoda</taxon>
        <taxon>Chromadorea</taxon>
        <taxon>Rhabditida</taxon>
        <taxon>Rhabditina</taxon>
        <taxon>Rhabditomorpha</taxon>
        <taxon>Rhabditoidea</taxon>
        <taxon>Rhabditidae</taxon>
        <taxon>Peloderinae</taxon>
        <taxon>Caenorhabditis</taxon>
    </lineage>
</organism>